<keyword evidence="1" id="KW-1133">Transmembrane helix</keyword>
<dbReference type="AlphaFoldDB" id="A0A917YEI1"/>
<evidence type="ECO:0000256" key="1">
    <source>
        <dbReference type="SAM" id="Phobius"/>
    </source>
</evidence>
<organism evidence="2 3">
    <name type="scientific">Streptomyces albiflavescens</name>
    <dbReference type="NCBI Taxonomy" id="1623582"/>
    <lineage>
        <taxon>Bacteria</taxon>
        <taxon>Bacillati</taxon>
        <taxon>Actinomycetota</taxon>
        <taxon>Actinomycetes</taxon>
        <taxon>Kitasatosporales</taxon>
        <taxon>Streptomycetaceae</taxon>
        <taxon>Streptomyces</taxon>
    </lineage>
</organism>
<keyword evidence="1" id="KW-0472">Membrane</keyword>
<keyword evidence="1" id="KW-0812">Transmembrane</keyword>
<evidence type="ECO:0000313" key="3">
    <source>
        <dbReference type="Proteomes" id="UP000600365"/>
    </source>
</evidence>
<feature type="transmembrane region" description="Helical" evidence="1">
    <location>
        <begin position="143"/>
        <end position="160"/>
    </location>
</feature>
<comment type="caution">
    <text evidence="2">The sequence shown here is derived from an EMBL/GenBank/DDBJ whole genome shotgun (WGS) entry which is preliminary data.</text>
</comment>
<protein>
    <recommendedName>
        <fullName evidence="4">Integral membrane protein</fullName>
    </recommendedName>
</protein>
<dbReference type="EMBL" id="BMMM01000021">
    <property type="protein sequence ID" value="GGN88466.1"/>
    <property type="molecule type" value="Genomic_DNA"/>
</dbReference>
<proteinExistence type="predicted"/>
<gene>
    <name evidence="2" type="ORF">GCM10011579_082220</name>
</gene>
<sequence length="494" mass="52552">MIPMAPVRPRPRPTRAGGAVRSSLPLAAVGIAFTLAQLLFVAPGLHLSWDESVYASQVAPHIPSAYFSAPRARGVPVLVAPLTLLTSSTLALRVYLAVLSGAGLFLALRTWRRLRPTPVLALAGLFFAGLWVTQLYGPQAMPNLWVALSGLAAVGCFLRATRDPADRRALVGLGLALAAAALFRPSDAVWLSLPLAAAGLVVRHWRRPALLAVLAAGLALGGAQWIVEAYLSYGGVAARLHRASAIEGGIGWHIAIGDQVRTLAGGPELCRPCTVPWRHRTSAIWWFMTPVLALGGILAAARAQRLAVTLLPALCGVSVAVPYLLLIDYAAPRFLLPGYALLSLPVADALATMSRSVRPRLRPAATALVAALLAVQLASQHVVLTRAVRATADGTGDYARIAADLRTYGVRPPCLITGRLATPVGYQARCTSGQITGHNQNTTVAKILATARHEPVAVLVRPHHKPPAYARQWTSHRLPGLLVHHGYRVFLSHR</sequence>
<feature type="transmembrane region" description="Helical" evidence="1">
    <location>
        <begin position="283"/>
        <end position="301"/>
    </location>
</feature>
<evidence type="ECO:0008006" key="4">
    <source>
        <dbReference type="Google" id="ProtNLM"/>
    </source>
</evidence>
<dbReference type="Proteomes" id="UP000600365">
    <property type="component" value="Unassembled WGS sequence"/>
</dbReference>
<feature type="transmembrane region" description="Helical" evidence="1">
    <location>
        <begin position="119"/>
        <end position="137"/>
    </location>
</feature>
<accession>A0A917YEI1</accession>
<name>A0A917YEI1_9ACTN</name>
<feature type="transmembrane region" description="Helical" evidence="1">
    <location>
        <begin position="210"/>
        <end position="227"/>
    </location>
</feature>
<keyword evidence="3" id="KW-1185">Reference proteome</keyword>
<evidence type="ECO:0000313" key="2">
    <source>
        <dbReference type="EMBL" id="GGN88466.1"/>
    </source>
</evidence>
<feature type="transmembrane region" description="Helical" evidence="1">
    <location>
        <begin position="20"/>
        <end position="42"/>
    </location>
</feature>
<feature type="transmembrane region" description="Helical" evidence="1">
    <location>
        <begin position="90"/>
        <end position="107"/>
    </location>
</feature>
<feature type="transmembrane region" description="Helical" evidence="1">
    <location>
        <begin position="308"/>
        <end position="327"/>
    </location>
</feature>
<reference evidence="2 3" key="1">
    <citation type="journal article" date="2014" name="Int. J. Syst. Evol. Microbiol.">
        <title>Complete genome sequence of Corynebacterium casei LMG S-19264T (=DSM 44701T), isolated from a smear-ripened cheese.</title>
        <authorList>
            <consortium name="US DOE Joint Genome Institute (JGI-PGF)"/>
            <person name="Walter F."/>
            <person name="Albersmeier A."/>
            <person name="Kalinowski J."/>
            <person name="Ruckert C."/>
        </authorList>
    </citation>
    <scope>NUCLEOTIDE SEQUENCE [LARGE SCALE GENOMIC DNA]</scope>
    <source>
        <strain evidence="2 3">CGMCC 4.7111</strain>
    </source>
</reference>